<keyword evidence="11" id="KW-0328">Glycosyltransferase</keyword>
<dbReference type="NCBIfam" id="TIGR00443">
    <property type="entry name" value="hisZ_biosyn_reg"/>
    <property type="match status" value="1"/>
</dbReference>
<organism evidence="11 12">
    <name type="scientific">Cupriavidus basilensis</name>
    <dbReference type="NCBI Taxonomy" id="68895"/>
    <lineage>
        <taxon>Bacteria</taxon>
        <taxon>Pseudomonadati</taxon>
        <taxon>Pseudomonadota</taxon>
        <taxon>Betaproteobacteria</taxon>
        <taxon>Burkholderiales</taxon>
        <taxon>Burkholderiaceae</taxon>
        <taxon>Cupriavidus</taxon>
    </lineage>
</organism>
<evidence type="ECO:0000313" key="12">
    <source>
        <dbReference type="Proteomes" id="UP000031843"/>
    </source>
</evidence>
<dbReference type="InterPro" id="IPR004516">
    <property type="entry name" value="HisRS/HisZ"/>
</dbReference>
<dbReference type="NCBIfam" id="NF009086">
    <property type="entry name" value="PRK12421.1"/>
    <property type="match status" value="1"/>
</dbReference>
<feature type="domain" description="Class II Histidinyl-tRNA synthetase (HisRS)-like catalytic core" evidence="10">
    <location>
        <begin position="16"/>
        <end position="319"/>
    </location>
</feature>
<sequence>MKRFTMSNHWLLPENIADVLPSEARKIEELRRRMLDLFRTYGYELVMPPMLEYLESLLTGTGHDLDLRTLKLVDQLSGRTMGLRADITPQVARIDAHLLNRSGVTRLCYAGNVLHARPAGFRATREPIQVGAEIYGHAGLEADVEIQALMLAALQVAGLTEIRLDLCHAGILEALLDGLPSSRKIEDVLFAALETKDVSALRELTEGMPQAERDALLALPTLYGGVEVIERARATLPASPAIGRALDELAALAAEVSGASVNIDLSDLRGYHYHSGVMFTAYVAGLPNYVARGGRYDKVGEAFGRARPATGFSLDLREVASLSPLEVRAFAIFAPWDADPALRAAINALRAAGEIVIQSLPGHTHQLDEFNCDRQLVRQDGGWTVIPRSAGA</sequence>
<dbReference type="KEGG" id="cbw:RR42_m2653"/>
<dbReference type="PANTHER" id="PTHR43707:SF1">
    <property type="entry name" value="HISTIDINE--TRNA LIGASE, MITOCHONDRIAL-RELATED"/>
    <property type="match status" value="1"/>
</dbReference>
<comment type="subunit">
    <text evidence="4 9">Heteromultimer composed of HisG and HisZ subunits.</text>
</comment>
<evidence type="ECO:0000256" key="5">
    <source>
        <dbReference type="ARBA" id="ARBA00020397"/>
    </source>
</evidence>
<dbReference type="Proteomes" id="UP000031843">
    <property type="component" value="Chromosome main"/>
</dbReference>
<comment type="function">
    <text evidence="8 9">Required for the first step of histidine biosynthesis. May allow the feedback regulation of ATP phosphoribosyltransferase activity by histidine.</text>
</comment>
<dbReference type="EMBL" id="CP010536">
    <property type="protein sequence ID" value="AJG20038.1"/>
    <property type="molecule type" value="Genomic_DNA"/>
</dbReference>
<evidence type="ECO:0000259" key="10">
    <source>
        <dbReference type="Pfam" id="PF13393"/>
    </source>
</evidence>
<dbReference type="GO" id="GO:0004821">
    <property type="term" value="F:histidine-tRNA ligase activity"/>
    <property type="evidence" value="ECO:0007669"/>
    <property type="project" value="TreeGrafter"/>
</dbReference>
<proteinExistence type="inferred from homology"/>
<dbReference type="AlphaFoldDB" id="A0A0C4YAS4"/>
<dbReference type="GO" id="GO:0006427">
    <property type="term" value="P:histidyl-tRNA aminoacylation"/>
    <property type="evidence" value="ECO:0007669"/>
    <property type="project" value="TreeGrafter"/>
</dbReference>
<gene>
    <name evidence="9" type="primary">hisZ</name>
    <name evidence="11" type="ORF">RR42_m2653</name>
</gene>
<dbReference type="NCBIfam" id="NF008935">
    <property type="entry name" value="PRK12292.1-1"/>
    <property type="match status" value="1"/>
</dbReference>
<keyword evidence="11" id="KW-0808">Transferase</keyword>
<comment type="pathway">
    <text evidence="2 9">Amino-acid biosynthesis; L-histidine biosynthesis; L-histidine from 5-phospho-alpha-D-ribose 1-diphosphate: step 1/9.</text>
</comment>
<name>A0A0C4YAS4_9BURK</name>
<dbReference type="GO" id="GO:0016757">
    <property type="term" value="F:glycosyltransferase activity"/>
    <property type="evidence" value="ECO:0007669"/>
    <property type="project" value="UniProtKB-KW"/>
</dbReference>
<keyword evidence="12" id="KW-1185">Reference proteome</keyword>
<evidence type="ECO:0000256" key="8">
    <source>
        <dbReference type="ARBA" id="ARBA00025246"/>
    </source>
</evidence>
<protein>
    <recommendedName>
        <fullName evidence="5 9">ATP phosphoribosyltransferase regulatory subunit</fullName>
    </recommendedName>
</protein>
<dbReference type="Pfam" id="PF13393">
    <property type="entry name" value="tRNA-synt_His"/>
    <property type="match status" value="1"/>
</dbReference>
<dbReference type="CDD" id="cd00773">
    <property type="entry name" value="HisRS-like_core"/>
    <property type="match status" value="1"/>
</dbReference>
<comment type="miscellaneous">
    <text evidence="9">This function is generally fulfilled by the C-terminal part of HisG, which is missing in some bacteria such as this one.</text>
</comment>
<dbReference type="GO" id="GO:0005737">
    <property type="term" value="C:cytoplasm"/>
    <property type="evidence" value="ECO:0007669"/>
    <property type="project" value="UniProtKB-SubCell"/>
</dbReference>
<evidence type="ECO:0000256" key="9">
    <source>
        <dbReference type="HAMAP-Rule" id="MF_00125"/>
    </source>
</evidence>
<keyword evidence="6 9" id="KW-0963">Cytoplasm</keyword>
<dbReference type="InterPro" id="IPR045864">
    <property type="entry name" value="aa-tRNA-synth_II/BPL/LPL"/>
</dbReference>
<keyword evidence="7 9" id="KW-0368">Histidine biosynthesis</keyword>
<dbReference type="Gene3D" id="3.30.930.10">
    <property type="entry name" value="Bira Bifunctional Protein, Domain 2"/>
    <property type="match status" value="1"/>
</dbReference>
<evidence type="ECO:0000256" key="7">
    <source>
        <dbReference type="ARBA" id="ARBA00023102"/>
    </source>
</evidence>
<dbReference type="UniPathway" id="UPA00031">
    <property type="reaction ID" value="UER00006"/>
</dbReference>
<evidence type="ECO:0000256" key="3">
    <source>
        <dbReference type="ARBA" id="ARBA00005539"/>
    </source>
</evidence>
<accession>A0A0C4YAS4</accession>
<comment type="subcellular location">
    <subcellularLocation>
        <location evidence="1 9">Cytoplasm</location>
    </subcellularLocation>
</comment>
<dbReference type="SUPFAM" id="SSF55681">
    <property type="entry name" value="Class II aaRS and biotin synthetases"/>
    <property type="match status" value="1"/>
</dbReference>
<evidence type="ECO:0000256" key="6">
    <source>
        <dbReference type="ARBA" id="ARBA00022490"/>
    </source>
</evidence>
<dbReference type="PANTHER" id="PTHR43707">
    <property type="entry name" value="HISTIDYL-TRNA SYNTHETASE"/>
    <property type="match status" value="1"/>
</dbReference>
<evidence type="ECO:0000256" key="2">
    <source>
        <dbReference type="ARBA" id="ARBA00004667"/>
    </source>
</evidence>
<reference evidence="11 12" key="1">
    <citation type="journal article" date="2015" name="Genome Announc.">
        <title>Complete Genome Sequence of Cupriavidus basilensis 4G11, Isolated from the Oak Ridge Field Research Center Site.</title>
        <authorList>
            <person name="Ray J."/>
            <person name="Waters R.J."/>
            <person name="Skerker J.M."/>
            <person name="Kuehl J.V."/>
            <person name="Price M.N."/>
            <person name="Huang J."/>
            <person name="Chakraborty R."/>
            <person name="Arkin A.P."/>
            <person name="Deutschbauer A."/>
        </authorList>
    </citation>
    <scope>NUCLEOTIDE SEQUENCE [LARGE SCALE GENOMIC DNA]</scope>
    <source>
        <strain evidence="11">4G11</strain>
    </source>
</reference>
<dbReference type="HAMAP" id="MF_00125">
    <property type="entry name" value="HisZ"/>
    <property type="match status" value="1"/>
</dbReference>
<evidence type="ECO:0000313" key="11">
    <source>
        <dbReference type="EMBL" id="AJG20038.1"/>
    </source>
</evidence>
<comment type="similarity">
    <text evidence="3 9">Belongs to the class-II aminoacyl-tRNA synthetase family. HisZ subfamily.</text>
</comment>
<evidence type="ECO:0000256" key="1">
    <source>
        <dbReference type="ARBA" id="ARBA00004496"/>
    </source>
</evidence>
<dbReference type="InterPro" id="IPR041715">
    <property type="entry name" value="HisRS-like_core"/>
</dbReference>
<dbReference type="GO" id="GO:0000105">
    <property type="term" value="P:L-histidine biosynthetic process"/>
    <property type="evidence" value="ECO:0007669"/>
    <property type="project" value="UniProtKB-UniRule"/>
</dbReference>
<dbReference type="STRING" id="68895.RR42_m2653"/>
<keyword evidence="9" id="KW-0028">Amino-acid biosynthesis</keyword>
<dbReference type="InterPro" id="IPR004517">
    <property type="entry name" value="HisZ"/>
</dbReference>
<evidence type="ECO:0000256" key="4">
    <source>
        <dbReference type="ARBA" id="ARBA00011496"/>
    </source>
</evidence>